<sequence length="85" mass="9284">MSQSSLALHLPPLNDNCLQAISEEQRGAGTGRKSRETGKREAWEGTGKVRTIGGGGMARDRRVSRGSSVLRHWPASGKINMRRLI</sequence>
<dbReference type="AlphaFoldDB" id="A0A5B7CJ70"/>
<evidence type="ECO:0000256" key="1">
    <source>
        <dbReference type="SAM" id="MobiDB-lite"/>
    </source>
</evidence>
<evidence type="ECO:0000313" key="2">
    <source>
        <dbReference type="EMBL" id="MPC09559.1"/>
    </source>
</evidence>
<dbReference type="Proteomes" id="UP000324222">
    <property type="component" value="Unassembled WGS sequence"/>
</dbReference>
<accession>A0A5B7CJ70</accession>
<organism evidence="2 3">
    <name type="scientific">Portunus trituberculatus</name>
    <name type="common">Swimming crab</name>
    <name type="synonym">Neptunus trituberculatus</name>
    <dbReference type="NCBI Taxonomy" id="210409"/>
    <lineage>
        <taxon>Eukaryota</taxon>
        <taxon>Metazoa</taxon>
        <taxon>Ecdysozoa</taxon>
        <taxon>Arthropoda</taxon>
        <taxon>Crustacea</taxon>
        <taxon>Multicrustacea</taxon>
        <taxon>Malacostraca</taxon>
        <taxon>Eumalacostraca</taxon>
        <taxon>Eucarida</taxon>
        <taxon>Decapoda</taxon>
        <taxon>Pleocyemata</taxon>
        <taxon>Brachyura</taxon>
        <taxon>Eubrachyura</taxon>
        <taxon>Portunoidea</taxon>
        <taxon>Portunidae</taxon>
        <taxon>Portuninae</taxon>
        <taxon>Portunus</taxon>
    </lineage>
</organism>
<feature type="compositionally biased region" description="Basic and acidic residues" evidence="1">
    <location>
        <begin position="33"/>
        <end position="43"/>
    </location>
</feature>
<protein>
    <submittedName>
        <fullName evidence="2">Uncharacterized protein</fullName>
    </submittedName>
</protein>
<reference evidence="2 3" key="1">
    <citation type="submission" date="2019-05" db="EMBL/GenBank/DDBJ databases">
        <title>Another draft genome of Portunus trituberculatus and its Hox gene families provides insights of decapod evolution.</title>
        <authorList>
            <person name="Jeong J.-H."/>
            <person name="Song I."/>
            <person name="Kim S."/>
            <person name="Choi T."/>
            <person name="Kim D."/>
            <person name="Ryu S."/>
            <person name="Kim W."/>
        </authorList>
    </citation>
    <scope>NUCLEOTIDE SEQUENCE [LARGE SCALE GENOMIC DNA]</scope>
    <source>
        <tissue evidence="2">Muscle</tissue>
    </source>
</reference>
<name>A0A5B7CJ70_PORTR</name>
<dbReference type="EMBL" id="VSRR010000075">
    <property type="protein sequence ID" value="MPC09559.1"/>
    <property type="molecule type" value="Genomic_DNA"/>
</dbReference>
<evidence type="ECO:0000313" key="3">
    <source>
        <dbReference type="Proteomes" id="UP000324222"/>
    </source>
</evidence>
<comment type="caution">
    <text evidence="2">The sequence shown here is derived from an EMBL/GenBank/DDBJ whole genome shotgun (WGS) entry which is preliminary data.</text>
</comment>
<gene>
    <name evidence="2" type="ORF">E2C01_002175</name>
</gene>
<feature type="region of interest" description="Disordered" evidence="1">
    <location>
        <begin position="22"/>
        <end position="65"/>
    </location>
</feature>
<keyword evidence="3" id="KW-1185">Reference proteome</keyword>
<proteinExistence type="predicted"/>